<dbReference type="Proteomes" id="UP000037146">
    <property type="component" value="Unassembled WGS sequence"/>
</dbReference>
<organism evidence="7 8">
    <name type="scientific">Peribacillus loiseleuriae</name>
    <dbReference type="NCBI Taxonomy" id="1679170"/>
    <lineage>
        <taxon>Bacteria</taxon>
        <taxon>Bacillati</taxon>
        <taxon>Bacillota</taxon>
        <taxon>Bacilli</taxon>
        <taxon>Bacillales</taxon>
        <taxon>Bacillaceae</taxon>
        <taxon>Peribacillus</taxon>
    </lineage>
</organism>
<accession>A0A0K9GRY1</accession>
<keyword evidence="4" id="KW-0067">ATP-binding</keyword>
<dbReference type="GO" id="GO:0016301">
    <property type="term" value="F:kinase activity"/>
    <property type="evidence" value="ECO:0007669"/>
    <property type="project" value="UniProtKB-KW"/>
</dbReference>
<dbReference type="Pfam" id="PF04265">
    <property type="entry name" value="TPK_B1_binding"/>
    <property type="match status" value="1"/>
</dbReference>
<keyword evidence="1" id="KW-0808">Transferase</keyword>
<protein>
    <recommendedName>
        <fullName evidence="5">Thiamine diphosphokinase</fullName>
        <ecNumber evidence="5">2.7.6.2</ecNumber>
    </recommendedName>
</protein>
<reference evidence="8" key="1">
    <citation type="submission" date="2015-07" db="EMBL/GenBank/DDBJ databases">
        <title>Genome sequencing project for genomic taxonomy and phylogenomics of Bacillus-like bacteria.</title>
        <authorList>
            <person name="Liu B."/>
            <person name="Wang J."/>
            <person name="Zhu Y."/>
            <person name="Liu G."/>
            <person name="Chen Q."/>
            <person name="Chen Z."/>
            <person name="Lan J."/>
            <person name="Che J."/>
            <person name="Ge C."/>
            <person name="Shi H."/>
            <person name="Pan Z."/>
            <person name="Liu X."/>
        </authorList>
    </citation>
    <scope>NUCLEOTIDE SEQUENCE [LARGE SCALE GENOMIC DNA]</scope>
    <source>
        <strain evidence="8">FJAT-27997</strain>
    </source>
</reference>
<dbReference type="SUPFAM" id="SSF63862">
    <property type="entry name" value="Thiamin pyrophosphokinase, substrate-binding domain"/>
    <property type="match status" value="1"/>
</dbReference>
<dbReference type="AlphaFoldDB" id="A0A0K9GRY1"/>
<dbReference type="GO" id="GO:0005524">
    <property type="term" value="F:ATP binding"/>
    <property type="evidence" value="ECO:0007669"/>
    <property type="project" value="UniProtKB-KW"/>
</dbReference>
<comment type="caution">
    <text evidence="7">The sequence shown here is derived from an EMBL/GenBank/DDBJ whole genome shotgun (WGS) entry which is preliminary data.</text>
</comment>
<dbReference type="PATRIC" id="fig|1679170.3.peg.1612"/>
<keyword evidence="8" id="KW-1185">Reference proteome</keyword>
<proteinExistence type="predicted"/>
<evidence type="ECO:0000256" key="3">
    <source>
        <dbReference type="ARBA" id="ARBA00022777"/>
    </source>
</evidence>
<dbReference type="SUPFAM" id="SSF63999">
    <property type="entry name" value="Thiamin pyrophosphokinase, catalytic domain"/>
    <property type="match status" value="1"/>
</dbReference>
<dbReference type="InterPro" id="IPR053149">
    <property type="entry name" value="TPK"/>
</dbReference>
<evidence type="ECO:0000313" key="8">
    <source>
        <dbReference type="Proteomes" id="UP000037146"/>
    </source>
</evidence>
<keyword evidence="2" id="KW-0547">Nucleotide-binding</keyword>
<dbReference type="EMBL" id="LFZW01000001">
    <property type="protein sequence ID" value="KMY49403.1"/>
    <property type="molecule type" value="Genomic_DNA"/>
</dbReference>
<dbReference type="GO" id="GO:0006772">
    <property type="term" value="P:thiamine metabolic process"/>
    <property type="evidence" value="ECO:0007669"/>
    <property type="project" value="UniProtKB-UniRule"/>
</dbReference>
<evidence type="ECO:0000256" key="1">
    <source>
        <dbReference type="ARBA" id="ARBA00022679"/>
    </source>
</evidence>
<dbReference type="InterPro" id="IPR036371">
    <property type="entry name" value="TPK_B1-bd_sf"/>
</dbReference>
<dbReference type="STRING" id="1679170.AC625_07515"/>
<evidence type="ECO:0000256" key="2">
    <source>
        <dbReference type="ARBA" id="ARBA00022741"/>
    </source>
</evidence>
<dbReference type="CDD" id="cd07995">
    <property type="entry name" value="TPK"/>
    <property type="match status" value="1"/>
</dbReference>
<dbReference type="GO" id="GO:0004788">
    <property type="term" value="F:thiamine diphosphokinase activity"/>
    <property type="evidence" value="ECO:0007669"/>
    <property type="project" value="UniProtKB-UniRule"/>
</dbReference>
<dbReference type="InterPro" id="IPR007371">
    <property type="entry name" value="TPK_catalytic"/>
</dbReference>
<dbReference type="EC" id="2.7.6.2" evidence="5"/>
<dbReference type="InterPro" id="IPR007373">
    <property type="entry name" value="Thiamin_PyroPKinase_B1-bd"/>
</dbReference>
<dbReference type="Gene3D" id="3.40.50.10240">
    <property type="entry name" value="Thiamin pyrophosphokinase, catalytic domain"/>
    <property type="match status" value="1"/>
</dbReference>
<name>A0A0K9GRY1_9BACI</name>
<evidence type="ECO:0000256" key="5">
    <source>
        <dbReference type="NCBIfam" id="TIGR01378"/>
    </source>
</evidence>
<dbReference type="SMART" id="SM00983">
    <property type="entry name" value="TPK_B1_binding"/>
    <property type="match status" value="1"/>
</dbReference>
<gene>
    <name evidence="7" type="ORF">AC625_07515</name>
</gene>
<sequence length="217" mass="24206">MIISIVAGGPVALLPDLNVYREKTSIWVGVDRGVYTLMHHDIVPDAAFGDFDSVTEAELADIKETLNHLEIYPTEKDETDLEIAFNWALSKHPEEIYVFGATGGRMDHFIGNLQLLLKKPLLEQKNNLNISIVDKQNLISFKTPGTYSLEAMNDKKYVSFLPISKEIKGITLEGFKYPLTNHVLPLGSTQCISNELISQCGNFSFTDGILMVIRSSD</sequence>
<evidence type="ECO:0000256" key="4">
    <source>
        <dbReference type="ARBA" id="ARBA00022840"/>
    </source>
</evidence>
<dbReference type="Pfam" id="PF04263">
    <property type="entry name" value="TPK_catalytic"/>
    <property type="match status" value="1"/>
</dbReference>
<evidence type="ECO:0000313" key="7">
    <source>
        <dbReference type="EMBL" id="KMY49403.1"/>
    </source>
</evidence>
<dbReference type="OrthoDB" id="9804377at2"/>
<evidence type="ECO:0000259" key="6">
    <source>
        <dbReference type="SMART" id="SM00983"/>
    </source>
</evidence>
<dbReference type="PANTHER" id="PTHR41299">
    <property type="entry name" value="THIAMINE PYROPHOSPHOKINASE"/>
    <property type="match status" value="1"/>
</dbReference>
<keyword evidence="3 7" id="KW-0418">Kinase</keyword>
<dbReference type="RefSeq" id="WP_049680735.1">
    <property type="nucleotide sequence ID" value="NZ_LFZW01000001.1"/>
</dbReference>
<dbReference type="GO" id="GO:0030975">
    <property type="term" value="F:thiamine binding"/>
    <property type="evidence" value="ECO:0007669"/>
    <property type="project" value="InterPro"/>
</dbReference>
<feature type="domain" description="Thiamin pyrophosphokinase thiamin-binding" evidence="6">
    <location>
        <begin position="145"/>
        <end position="211"/>
    </location>
</feature>
<dbReference type="InterPro" id="IPR036759">
    <property type="entry name" value="TPK_catalytic_sf"/>
</dbReference>
<dbReference type="GO" id="GO:0009229">
    <property type="term" value="P:thiamine diphosphate biosynthetic process"/>
    <property type="evidence" value="ECO:0007669"/>
    <property type="project" value="InterPro"/>
</dbReference>
<dbReference type="PANTHER" id="PTHR41299:SF1">
    <property type="entry name" value="THIAMINE PYROPHOSPHOKINASE"/>
    <property type="match status" value="1"/>
</dbReference>
<dbReference type="NCBIfam" id="TIGR01378">
    <property type="entry name" value="thi_PPkinase"/>
    <property type="match status" value="1"/>
</dbReference>
<dbReference type="InterPro" id="IPR006282">
    <property type="entry name" value="Thi_PPkinase"/>
</dbReference>